<protein>
    <submittedName>
        <fullName evidence="1">Response regulator</fullName>
    </submittedName>
</protein>
<dbReference type="Proteomes" id="UP000321301">
    <property type="component" value="Unassembled WGS sequence"/>
</dbReference>
<name>A0A512CG95_9BACT</name>
<dbReference type="EMBL" id="BJYV01000021">
    <property type="protein sequence ID" value="GEO23244.1"/>
    <property type="molecule type" value="Genomic_DNA"/>
</dbReference>
<evidence type="ECO:0000313" key="1">
    <source>
        <dbReference type="EMBL" id="GEO23244.1"/>
    </source>
</evidence>
<dbReference type="Gene3D" id="3.40.50.2300">
    <property type="match status" value="1"/>
</dbReference>
<dbReference type="AlphaFoldDB" id="A0A512CG95"/>
<sequence length="150" mass="17754">MIKVLILEDEKIKIERLKEFFLSDEIIVKESYHACVIELKTNYKVYDLLILDMTIPLWESGRNDLGGNYEQFGGEKILREMKRRKLLVPTILFTMFDVFPTKNGNITFEEINKKYKESFSPFYQGAVFYNSIDDSWMENMKSLIDQIPSE</sequence>
<comment type="caution">
    <text evidence="1">The sequence shown here is derived from an EMBL/GenBank/DDBJ whole genome shotgun (WGS) entry which is preliminary data.</text>
</comment>
<dbReference type="RefSeq" id="WP_020892613.1">
    <property type="nucleotide sequence ID" value="NZ_BJYV01000021.1"/>
</dbReference>
<organism evidence="1 2">
    <name type="scientific">Cyclobacterium qasimii</name>
    <dbReference type="NCBI Taxonomy" id="1350429"/>
    <lineage>
        <taxon>Bacteria</taxon>
        <taxon>Pseudomonadati</taxon>
        <taxon>Bacteroidota</taxon>
        <taxon>Cytophagia</taxon>
        <taxon>Cytophagales</taxon>
        <taxon>Cyclobacteriaceae</taxon>
        <taxon>Cyclobacterium</taxon>
    </lineage>
</organism>
<gene>
    <name evidence="1" type="ORF">CQA01_37780</name>
</gene>
<accession>A0A512CG95</accession>
<keyword evidence="2" id="KW-1185">Reference proteome</keyword>
<proteinExistence type="predicted"/>
<evidence type="ECO:0000313" key="2">
    <source>
        <dbReference type="Proteomes" id="UP000321301"/>
    </source>
</evidence>
<reference evidence="1 2" key="1">
    <citation type="submission" date="2019-07" db="EMBL/GenBank/DDBJ databases">
        <title>Whole genome shotgun sequence of Cyclobacterium qasimii NBRC 106168.</title>
        <authorList>
            <person name="Hosoyama A."/>
            <person name="Uohara A."/>
            <person name="Ohji S."/>
            <person name="Ichikawa N."/>
        </authorList>
    </citation>
    <scope>NUCLEOTIDE SEQUENCE [LARGE SCALE GENOMIC DNA]</scope>
    <source>
        <strain evidence="1 2">NBRC 106168</strain>
    </source>
</reference>